<dbReference type="GO" id="GO:0016020">
    <property type="term" value="C:membrane"/>
    <property type="evidence" value="ECO:0007669"/>
    <property type="project" value="TreeGrafter"/>
</dbReference>
<evidence type="ECO:0000313" key="2">
    <source>
        <dbReference type="EMBL" id="OAJ66175.1"/>
    </source>
</evidence>
<organism evidence="2">
    <name type="scientific">Gluconobacter cerinus</name>
    <dbReference type="NCBI Taxonomy" id="38307"/>
    <lineage>
        <taxon>Bacteria</taxon>
        <taxon>Pseudomonadati</taxon>
        <taxon>Pseudomonadota</taxon>
        <taxon>Alphaproteobacteria</taxon>
        <taxon>Acetobacterales</taxon>
        <taxon>Acetobacteraceae</taxon>
        <taxon>Gluconobacter</taxon>
    </lineage>
</organism>
<protein>
    <submittedName>
        <fullName evidence="2">Alpha/beta hydrolase family protein</fullName>
    </submittedName>
</protein>
<reference evidence="2" key="1">
    <citation type="submission" date="2016-03" db="EMBL/GenBank/DDBJ databases">
        <title>Draft genome sequence of Gluconobacter cerinus strain CECT 9110.</title>
        <authorList>
            <person name="Sainz F."/>
            <person name="Mas A."/>
            <person name="Torija M.J."/>
        </authorList>
    </citation>
    <scope>NUCLEOTIDE SEQUENCE [LARGE SCALE GENOMIC DNA]</scope>
    <source>
        <strain evidence="2">CECT 9110</strain>
    </source>
</reference>
<dbReference type="InterPro" id="IPR029058">
    <property type="entry name" value="AB_hydrolase_fold"/>
</dbReference>
<keyword evidence="2" id="KW-0378">Hydrolase</keyword>
<evidence type="ECO:0000259" key="1">
    <source>
        <dbReference type="Pfam" id="PF00561"/>
    </source>
</evidence>
<dbReference type="OrthoDB" id="5492442at2"/>
<dbReference type="InterPro" id="IPR000073">
    <property type="entry name" value="AB_hydrolase_1"/>
</dbReference>
<proteinExistence type="predicted"/>
<dbReference type="SUPFAM" id="SSF53474">
    <property type="entry name" value="alpha/beta-Hydrolases"/>
    <property type="match status" value="1"/>
</dbReference>
<feature type="domain" description="AB hydrolase-1" evidence="1">
    <location>
        <begin position="39"/>
        <end position="298"/>
    </location>
</feature>
<dbReference type="Proteomes" id="UP000077786">
    <property type="component" value="Unassembled WGS sequence"/>
</dbReference>
<accession>A0A1B6VG33</accession>
<dbReference type="PANTHER" id="PTHR43798:SF33">
    <property type="entry name" value="HYDROLASE, PUTATIVE (AFU_ORTHOLOGUE AFUA_2G14860)-RELATED"/>
    <property type="match status" value="1"/>
</dbReference>
<comment type="caution">
    <text evidence="2">The sequence shown here is derived from an EMBL/GenBank/DDBJ whole genome shotgun (WGS) entry which is preliminary data.</text>
</comment>
<gene>
    <name evidence="2" type="ORF">A0123_03205</name>
</gene>
<dbReference type="RefSeq" id="WP_063904065.1">
    <property type="nucleotide sequence ID" value="NZ_JAERLG010000013.1"/>
</dbReference>
<dbReference type="GO" id="GO:0016787">
    <property type="term" value="F:hydrolase activity"/>
    <property type="evidence" value="ECO:0007669"/>
    <property type="project" value="UniProtKB-KW"/>
</dbReference>
<dbReference type="AlphaFoldDB" id="A0A1B6VG33"/>
<name>A0A1B6VG33_9PROT</name>
<dbReference type="PATRIC" id="fig|38307.3.peg.3350"/>
<dbReference type="PANTHER" id="PTHR43798">
    <property type="entry name" value="MONOACYLGLYCEROL LIPASE"/>
    <property type="match status" value="1"/>
</dbReference>
<dbReference type="Gene3D" id="3.40.50.1820">
    <property type="entry name" value="alpha/beta hydrolase"/>
    <property type="match status" value="1"/>
</dbReference>
<dbReference type="EMBL" id="LUTU01000020">
    <property type="protein sequence ID" value="OAJ66175.1"/>
    <property type="molecule type" value="Genomic_DNA"/>
</dbReference>
<sequence>MTNLLMENLFIPSDTADISLHLRHKRRADIKTFDPQRTILLMHGATLPAESLFDVPVGEGAFMDVLSREGFDVYALNVRGFGGSTRPDGMGGAPEAALPQVRTETAVRDLSTAVDYLLATLAIPRLCLIGMSWGGTVTGAYTAAHNDKVEKLTLIAPQWINDGVSRLDPGGPVPAYRRFNVQAFRQRWLEGAPEQKREEILPAGWFEQWAAVILASDPAEQDGVIRAPAGVIQDVRDYWSAGKAFYSPEKITVPVLLLHAEWDLDVTTQQMGNLFPRFLNAPYRRWTEIGEGTHMVVMERNRWQVLEEILIFLRTAPHSKG</sequence>
<dbReference type="InterPro" id="IPR050266">
    <property type="entry name" value="AB_hydrolase_sf"/>
</dbReference>
<dbReference type="Pfam" id="PF00561">
    <property type="entry name" value="Abhydrolase_1"/>
    <property type="match status" value="1"/>
</dbReference>